<evidence type="ECO:0000256" key="9">
    <source>
        <dbReference type="PROSITE-ProRule" id="PRU00108"/>
    </source>
</evidence>
<dbReference type="AlphaFoldDB" id="A0A9Q1KPB1"/>
<feature type="compositionally biased region" description="Polar residues" evidence="13">
    <location>
        <begin position="1"/>
        <end position="11"/>
    </location>
</feature>
<gene>
    <name evidence="15" type="ORF">Cgig2_019326</name>
</gene>
<comment type="caution">
    <text evidence="15">The sequence shown here is derived from an EMBL/GenBank/DDBJ whole genome shotgun (WGS) entry which is preliminary data.</text>
</comment>
<sequence>MSSFAIFNDSNDQNEKMMQEKKEGGVDEPLSPEAEEEQPPSARKKKSRSKRRFSDEQVRSLETIFASETKLEPRKKVQVARELGLQPRQVAIWFQNKRARWKSKQIEKNYRLLKANFDNLKARFEAMRKEKESLLQQAHELSRLLEKTHERSNGYNDFGPKEECISKDYGFIFGGIQAKPSTLKVEIDQQGLLYSDDDKTRNMAYFFQQGEPELLDIRENISSGSIIPPTKWCSFDTAGSLSDQSSTISQYWWESWT</sequence>
<evidence type="ECO:0000313" key="15">
    <source>
        <dbReference type="EMBL" id="KAJ8446433.1"/>
    </source>
</evidence>
<dbReference type="GO" id="GO:0045893">
    <property type="term" value="P:positive regulation of DNA-templated transcription"/>
    <property type="evidence" value="ECO:0007669"/>
    <property type="project" value="TreeGrafter"/>
</dbReference>
<dbReference type="GO" id="GO:0009414">
    <property type="term" value="P:response to water deprivation"/>
    <property type="evidence" value="ECO:0007669"/>
    <property type="project" value="UniProtKB-ARBA"/>
</dbReference>
<feature type="coiled-coil region" evidence="12">
    <location>
        <begin position="103"/>
        <end position="151"/>
    </location>
</feature>
<dbReference type="OrthoDB" id="6159439at2759"/>
<dbReference type="GO" id="GO:0000976">
    <property type="term" value="F:transcription cis-regulatory region binding"/>
    <property type="evidence" value="ECO:0007669"/>
    <property type="project" value="UniProtKB-ARBA"/>
</dbReference>
<dbReference type="InterPro" id="IPR045224">
    <property type="entry name" value="HDZip_class_I_plant"/>
</dbReference>
<dbReference type="InterPro" id="IPR003106">
    <property type="entry name" value="Leu_zip_homeo"/>
</dbReference>
<evidence type="ECO:0000256" key="13">
    <source>
        <dbReference type="SAM" id="MobiDB-lite"/>
    </source>
</evidence>
<evidence type="ECO:0000256" key="11">
    <source>
        <dbReference type="RuleBase" id="RU369038"/>
    </source>
</evidence>
<dbReference type="PRINTS" id="PR00031">
    <property type="entry name" value="HTHREPRESSR"/>
</dbReference>
<feature type="compositionally biased region" description="Basic and acidic residues" evidence="13">
    <location>
        <begin position="13"/>
        <end position="25"/>
    </location>
</feature>
<proteinExistence type="inferred from homology"/>
<evidence type="ECO:0000256" key="4">
    <source>
        <dbReference type="ARBA" id="ARBA00023155"/>
    </source>
</evidence>
<evidence type="ECO:0000256" key="3">
    <source>
        <dbReference type="ARBA" id="ARBA00023125"/>
    </source>
</evidence>
<feature type="DNA-binding region" description="Homeobox" evidence="9">
    <location>
        <begin position="46"/>
        <end position="105"/>
    </location>
</feature>
<accession>A0A9Q1KPB1</accession>
<evidence type="ECO:0000256" key="7">
    <source>
        <dbReference type="ARBA" id="ARBA00025748"/>
    </source>
</evidence>
<dbReference type="EMBL" id="JAKOGI010000056">
    <property type="protein sequence ID" value="KAJ8446433.1"/>
    <property type="molecule type" value="Genomic_DNA"/>
</dbReference>
<dbReference type="FunFam" id="1.10.10.60:FF:000293">
    <property type="entry name" value="Homeobox-leucine zipper protein ATHB-7"/>
    <property type="match status" value="1"/>
</dbReference>
<keyword evidence="6 9" id="KW-0539">Nucleus</keyword>
<comment type="subcellular location">
    <subcellularLocation>
        <location evidence="1 9 10">Nucleus</location>
    </subcellularLocation>
</comment>
<feature type="compositionally biased region" description="Basic residues" evidence="13">
    <location>
        <begin position="42"/>
        <end position="51"/>
    </location>
</feature>
<dbReference type="GO" id="GO:0005634">
    <property type="term" value="C:nucleus"/>
    <property type="evidence" value="ECO:0007669"/>
    <property type="project" value="UniProtKB-SubCell"/>
</dbReference>
<comment type="function">
    <text evidence="8">Probable transcription activator that may act as growth regulators in response to water deficit.</text>
</comment>
<dbReference type="PANTHER" id="PTHR24326:SF122">
    <property type="entry name" value="HOMEOBOX-LEUCINE ZIPPER PROTEIN HOX6"/>
    <property type="match status" value="1"/>
</dbReference>
<keyword evidence="4 9" id="KW-0371">Homeobox</keyword>
<dbReference type="InterPro" id="IPR000047">
    <property type="entry name" value="HTH_motif"/>
</dbReference>
<dbReference type="PROSITE" id="PS00027">
    <property type="entry name" value="HOMEOBOX_1"/>
    <property type="match status" value="1"/>
</dbReference>
<keyword evidence="12" id="KW-0175">Coiled coil</keyword>
<keyword evidence="16" id="KW-1185">Reference proteome</keyword>
<dbReference type="SUPFAM" id="SSF46689">
    <property type="entry name" value="Homeodomain-like"/>
    <property type="match status" value="1"/>
</dbReference>
<keyword evidence="3 9" id="KW-0238">DNA-binding</keyword>
<dbReference type="InterPro" id="IPR017970">
    <property type="entry name" value="Homeobox_CS"/>
</dbReference>
<keyword evidence="5 11" id="KW-0804">Transcription</keyword>
<evidence type="ECO:0000256" key="2">
    <source>
        <dbReference type="ARBA" id="ARBA00023015"/>
    </source>
</evidence>
<evidence type="ECO:0000256" key="5">
    <source>
        <dbReference type="ARBA" id="ARBA00023163"/>
    </source>
</evidence>
<evidence type="ECO:0000313" key="16">
    <source>
        <dbReference type="Proteomes" id="UP001153076"/>
    </source>
</evidence>
<dbReference type="SMART" id="SM00389">
    <property type="entry name" value="HOX"/>
    <property type="match status" value="1"/>
</dbReference>
<dbReference type="Gene3D" id="1.10.10.60">
    <property type="entry name" value="Homeodomain-like"/>
    <property type="match status" value="1"/>
</dbReference>
<evidence type="ECO:0000256" key="12">
    <source>
        <dbReference type="SAM" id="Coils"/>
    </source>
</evidence>
<evidence type="ECO:0000259" key="14">
    <source>
        <dbReference type="PROSITE" id="PS50071"/>
    </source>
</evidence>
<name>A0A9Q1KPB1_9CARY</name>
<dbReference type="PROSITE" id="PS50071">
    <property type="entry name" value="HOMEOBOX_2"/>
    <property type="match status" value="1"/>
</dbReference>
<comment type="similarity">
    <text evidence="7 11">Belongs to the HD-ZIP homeobox family. Class I subfamily.</text>
</comment>
<dbReference type="CDD" id="cd00086">
    <property type="entry name" value="homeodomain"/>
    <property type="match status" value="1"/>
</dbReference>
<keyword evidence="2 11" id="KW-0805">Transcription regulation</keyword>
<evidence type="ECO:0000256" key="10">
    <source>
        <dbReference type="RuleBase" id="RU000682"/>
    </source>
</evidence>
<evidence type="ECO:0000256" key="6">
    <source>
        <dbReference type="ARBA" id="ARBA00023242"/>
    </source>
</evidence>
<dbReference type="Pfam" id="PF02183">
    <property type="entry name" value="HALZ"/>
    <property type="match status" value="1"/>
</dbReference>
<dbReference type="InterPro" id="IPR001356">
    <property type="entry name" value="HD"/>
</dbReference>
<feature type="region of interest" description="Disordered" evidence="13">
    <location>
        <begin position="1"/>
        <end position="54"/>
    </location>
</feature>
<dbReference type="GO" id="GO:0009737">
    <property type="term" value="P:response to abscisic acid"/>
    <property type="evidence" value="ECO:0007669"/>
    <property type="project" value="UniProtKB-ARBA"/>
</dbReference>
<reference evidence="15" key="1">
    <citation type="submission" date="2022-04" db="EMBL/GenBank/DDBJ databases">
        <title>Carnegiea gigantea Genome sequencing and assembly v2.</title>
        <authorList>
            <person name="Copetti D."/>
            <person name="Sanderson M.J."/>
            <person name="Burquez A."/>
            <person name="Wojciechowski M.F."/>
        </authorList>
    </citation>
    <scope>NUCLEOTIDE SEQUENCE</scope>
    <source>
        <strain evidence="15">SGP5-SGP5p</strain>
        <tissue evidence="15">Aerial part</tissue>
    </source>
</reference>
<evidence type="ECO:0000256" key="1">
    <source>
        <dbReference type="ARBA" id="ARBA00004123"/>
    </source>
</evidence>
<organism evidence="15 16">
    <name type="scientific">Carnegiea gigantea</name>
    <dbReference type="NCBI Taxonomy" id="171969"/>
    <lineage>
        <taxon>Eukaryota</taxon>
        <taxon>Viridiplantae</taxon>
        <taxon>Streptophyta</taxon>
        <taxon>Embryophyta</taxon>
        <taxon>Tracheophyta</taxon>
        <taxon>Spermatophyta</taxon>
        <taxon>Magnoliopsida</taxon>
        <taxon>eudicotyledons</taxon>
        <taxon>Gunneridae</taxon>
        <taxon>Pentapetalae</taxon>
        <taxon>Caryophyllales</taxon>
        <taxon>Cactineae</taxon>
        <taxon>Cactaceae</taxon>
        <taxon>Cactoideae</taxon>
        <taxon>Echinocereeae</taxon>
        <taxon>Carnegiea</taxon>
    </lineage>
</organism>
<dbReference type="InterPro" id="IPR009057">
    <property type="entry name" value="Homeodomain-like_sf"/>
</dbReference>
<feature type="domain" description="Homeobox" evidence="14">
    <location>
        <begin position="44"/>
        <end position="104"/>
    </location>
</feature>
<protein>
    <recommendedName>
        <fullName evidence="11">Homeobox-leucine zipper protein</fullName>
    </recommendedName>
    <alternativeName>
        <fullName evidence="11">HD-ZIP protein</fullName>
    </alternativeName>
    <alternativeName>
        <fullName evidence="11">Homeodomain transcription factor</fullName>
    </alternativeName>
</protein>
<dbReference type="Pfam" id="PF00046">
    <property type="entry name" value="Homeodomain"/>
    <property type="match status" value="1"/>
</dbReference>
<dbReference type="GO" id="GO:0000981">
    <property type="term" value="F:DNA-binding transcription factor activity, RNA polymerase II-specific"/>
    <property type="evidence" value="ECO:0007669"/>
    <property type="project" value="UniProtKB-UniRule"/>
</dbReference>
<dbReference type="PANTHER" id="PTHR24326">
    <property type="entry name" value="HOMEOBOX-LEUCINE ZIPPER PROTEIN"/>
    <property type="match status" value="1"/>
</dbReference>
<comment type="function">
    <text evidence="11">Transcription factor.</text>
</comment>
<evidence type="ECO:0000256" key="8">
    <source>
        <dbReference type="ARBA" id="ARBA00058361"/>
    </source>
</evidence>
<dbReference type="Proteomes" id="UP001153076">
    <property type="component" value="Unassembled WGS sequence"/>
</dbReference>